<feature type="domain" description="DnaT DNA-binding" evidence="2">
    <location>
        <begin position="185"/>
        <end position="251"/>
    </location>
</feature>
<sequence length="280" mass="30792">MAGDWIKFELTTMDKPEVCLIADLAGIDPDAVVGKLMRVWAWFDQQTENGNAPSVSKKLLDRSVGVTGFCDHMKSVGWMAEAEGVISLPHFERHNGKTAKNRLLTAKRVASHKAGNAKGNARIVTSALPKEDVDVEKNKDQHNSLSAHEALVAETFDGLAPAEGVQGEEKPEADPVPVDPKAPSEMTLDWEPNRNLLKNYALRMTLPVDVFTADATASFVCHYTASGRMETQDAWVALLVKWVKTDRNQASNVRQFPARRQSNEPDFDSNAWAEGIVVSP</sequence>
<name>A0ABS0UD78_9PSED</name>
<dbReference type="InterPro" id="IPR040480">
    <property type="entry name" value="DnaT_DNA_bind"/>
</dbReference>
<evidence type="ECO:0000313" key="4">
    <source>
        <dbReference type="Proteomes" id="UP000648914"/>
    </source>
</evidence>
<evidence type="ECO:0000259" key="2">
    <source>
        <dbReference type="Pfam" id="PF17948"/>
    </source>
</evidence>
<protein>
    <recommendedName>
        <fullName evidence="2">DnaT DNA-binding domain-containing protein</fullName>
    </recommendedName>
</protein>
<dbReference type="Gene3D" id="1.10.8.1180">
    <property type="match status" value="1"/>
</dbReference>
<evidence type="ECO:0000313" key="3">
    <source>
        <dbReference type="EMBL" id="MBI6563289.1"/>
    </source>
</evidence>
<keyword evidence="4" id="KW-1185">Reference proteome</keyword>
<accession>A0ABS0UD78</accession>
<dbReference type="RefSeq" id="WP_198719802.1">
    <property type="nucleotide sequence ID" value="NZ_JAEIKU010000048.1"/>
</dbReference>
<evidence type="ECO:0000256" key="1">
    <source>
        <dbReference type="SAM" id="MobiDB-lite"/>
    </source>
</evidence>
<dbReference type="Pfam" id="PF17948">
    <property type="entry name" value="DnaT"/>
    <property type="match status" value="1"/>
</dbReference>
<dbReference type="EMBL" id="JAEILG010000007">
    <property type="protein sequence ID" value="MBI6563289.1"/>
    <property type="molecule type" value="Genomic_DNA"/>
</dbReference>
<reference evidence="3 4" key="1">
    <citation type="submission" date="2020-12" db="EMBL/GenBank/DDBJ databases">
        <title>Comparative genomic insights into the epidemiology and virulence of plant pathogenic Pseudomonads from Turkey.</title>
        <authorList>
            <person name="Dillon M."/>
            <person name="Ruiz-Bedoya T."/>
            <person name="Bendalovic-Torma C."/>
            <person name="Guttman K.M."/>
            <person name="Kwak H."/>
            <person name="Middleton M.A."/>
            <person name="Wang P.W."/>
            <person name="Horuz S."/>
            <person name="Aysan Y."/>
            <person name="Guttman D.S."/>
        </authorList>
    </citation>
    <scope>NUCLEOTIDE SEQUENCE [LARGE SCALE GENOMIC DNA]</scope>
    <source>
        <strain evidence="3 4">S5_IA_2b</strain>
    </source>
</reference>
<gene>
    <name evidence="3" type="ORF">YA0852_04045</name>
</gene>
<feature type="region of interest" description="Disordered" evidence="1">
    <location>
        <begin position="164"/>
        <end position="187"/>
    </location>
</feature>
<organism evidence="3 4">
    <name type="scientific">Pseudomonas synxantha</name>
    <dbReference type="NCBI Taxonomy" id="47883"/>
    <lineage>
        <taxon>Bacteria</taxon>
        <taxon>Pseudomonadati</taxon>
        <taxon>Pseudomonadota</taxon>
        <taxon>Gammaproteobacteria</taxon>
        <taxon>Pseudomonadales</taxon>
        <taxon>Pseudomonadaceae</taxon>
        <taxon>Pseudomonas</taxon>
    </lineage>
</organism>
<dbReference type="Proteomes" id="UP000648914">
    <property type="component" value="Unassembled WGS sequence"/>
</dbReference>
<proteinExistence type="predicted"/>
<comment type="caution">
    <text evidence="3">The sequence shown here is derived from an EMBL/GenBank/DDBJ whole genome shotgun (WGS) entry which is preliminary data.</text>
</comment>